<evidence type="ECO:0000313" key="4">
    <source>
        <dbReference type="EMBL" id="TPG77213.1"/>
    </source>
</evidence>
<name>A0A502HTT5_9PSED</name>
<comment type="caution">
    <text evidence="4">The sequence shown here is derived from an EMBL/GenBank/DDBJ whole genome shotgun (WGS) entry which is preliminary data.</text>
</comment>
<dbReference type="SUPFAM" id="SSF52540">
    <property type="entry name" value="P-loop containing nucleoside triphosphate hydrolases"/>
    <property type="match status" value="2"/>
</dbReference>
<dbReference type="Pfam" id="PF01926">
    <property type="entry name" value="MMR_HSR1"/>
    <property type="match status" value="2"/>
</dbReference>
<evidence type="ECO:0000313" key="5">
    <source>
        <dbReference type="Proteomes" id="UP000320914"/>
    </source>
</evidence>
<feature type="transmembrane region" description="Helical" evidence="1">
    <location>
        <begin position="527"/>
        <end position="551"/>
    </location>
</feature>
<dbReference type="Proteomes" id="UP000320914">
    <property type="component" value="Unassembled WGS sequence"/>
</dbReference>
<feature type="domain" description="Dynamin-like helical" evidence="3">
    <location>
        <begin position="1139"/>
        <end position="1217"/>
    </location>
</feature>
<evidence type="ECO:0008006" key="6">
    <source>
        <dbReference type="Google" id="ProtNLM"/>
    </source>
</evidence>
<dbReference type="Pfam" id="PF18709">
    <property type="entry name" value="DLP_helical"/>
    <property type="match status" value="1"/>
</dbReference>
<dbReference type="Gene3D" id="3.40.50.300">
    <property type="entry name" value="P-loop containing nucleotide triphosphate hydrolases"/>
    <property type="match status" value="2"/>
</dbReference>
<feature type="domain" description="G" evidence="2">
    <location>
        <begin position="759"/>
        <end position="842"/>
    </location>
</feature>
<keyword evidence="1" id="KW-0472">Membrane</keyword>
<dbReference type="GO" id="GO:0002098">
    <property type="term" value="P:tRNA wobble uridine modification"/>
    <property type="evidence" value="ECO:0007669"/>
    <property type="project" value="TreeGrafter"/>
</dbReference>
<dbReference type="GO" id="GO:0030488">
    <property type="term" value="P:tRNA methylation"/>
    <property type="evidence" value="ECO:0007669"/>
    <property type="project" value="TreeGrafter"/>
</dbReference>
<dbReference type="PANTHER" id="PTHR42714">
    <property type="entry name" value="TRNA MODIFICATION GTPASE GTPBP3"/>
    <property type="match status" value="1"/>
</dbReference>
<keyword evidence="1" id="KW-0812">Transmembrane</keyword>
<reference evidence="4 5" key="1">
    <citation type="journal article" date="2019" name="Environ. Microbiol.">
        <title>Species interactions and distinct microbial communities in high Arctic permafrost affected cryosols are associated with the CH4 and CO2 gas fluxes.</title>
        <authorList>
            <person name="Altshuler I."/>
            <person name="Hamel J."/>
            <person name="Turney S."/>
            <person name="Magnuson E."/>
            <person name="Levesque R."/>
            <person name="Greer C."/>
            <person name="Whyte L.G."/>
        </authorList>
    </citation>
    <scope>NUCLEOTIDE SEQUENCE [LARGE SCALE GENOMIC DNA]</scope>
    <source>
        <strain evidence="4 5">OWC5</strain>
    </source>
</reference>
<accession>A0A502HTT5</accession>
<dbReference type="InterPro" id="IPR027417">
    <property type="entry name" value="P-loop_NTPase"/>
</dbReference>
<dbReference type="RefSeq" id="WP_140683033.1">
    <property type="nucleotide sequence ID" value="NZ_RCZA01000014.1"/>
</dbReference>
<dbReference type="InterPro" id="IPR040576">
    <property type="entry name" value="DLP_helical"/>
</dbReference>
<feature type="domain" description="G" evidence="2">
    <location>
        <begin position="91"/>
        <end position="202"/>
    </location>
</feature>
<sequence length="1286" mass="142792">MSKPNEALEDALSKATADAVAKSQDEVSKLSRRVASVLAQMSKTADFALSQRVPDAEGDVAQTLADILNEKRGLILNLVERQRNALSTFNIVLFGRTGAGKSSLITAFTRGNGSIVSQGESDWTTDVQPLAWNACLIYDTPGINGWGRNNARKDLEERARKAVEVADFVLVCFDSQSQQADEFAKFAAWVSEYRKPVIAVLNPRNAMWRMPGRVSAPMARGNLSRAVSEHATNIRDELSRLGVNDVPVVAVSSKRAVFARATMPFEGPDLESLTKQRNLYSCDSLEQWSNYPRLEDLLVSVITDAAVDIRLGSLNDQLRGVFSSLRRAIDEIRHESILGAESLERNMLEPMLALVGYPALDDSDRRKTLAVDDVDLLTELEQIRGGRFQASQEGEYAQQISLMLGTTLGNLCHASLSKADRIVRVAFERRKKLSSEDVRAECFDEKEIIEQAQSVLVRGLRFLQAKARLTLSDAKLEMDIRLQGCTIDGDAGSGWKYSAWAIKGGGVLAGVIGALGSFAAINAWNPFGWAAGAAAAIGLAGAVAASFFGWGGQKARDQAEREHLEGRRGATAELHQLIYKAYSGVREEVLAQSELVLLSATRDLLFPAVRNALSLRLVAQRCATVIETINEQSGSLDVSRNAQLLVWEIAQNREREMFSKRPNAGALYWLGEDWIEDPHGLTLTQGGSIAGRARTYELNVFEKLFLGMRGFLSRFTRDLTLPDSLAWLNDVQQACARYPGDEDVLKTLVDYSRSGRPRIHVIGDYNTGKSSFIKRLLLDAGLPVPDTLKVAGKPLTDVSHTYDIDGVDLIDSPGFQSSHHVHTQEAWAALADASIVIFLLQPNLIVGDDSPLRTVISGDYGKGIVDKRDSTYFIVNRSDELGVDPELSPDVYLKLVERKGVELRQALASRSVNVDERQIFFMSSDPYGLVGDRSDADASAFDPYRNWDGFTPFMVELRALRQGLSVSGIAHSILHGGIHRLWQQILVLRSELEQMRRQTTELEQLKLLILECIDQGDRLGENYRFRLRSLVHNKANALKQSMLSERDPVKLKAKAEHLHNWWSDPELEADIIDWQTMFSKDLERWQHLSNERISRRIESVTFRHAFKREQPRGEKINDAKGKGWAFEIFDKVGRSFGGATRDVVYSIGKSLGFKFRPWGAVKLAKTFAKAGAVIAVIGVVVDFAFIFVDEKRVAERESARKALADSLDKSSDQLIEILTEGTDDAPGLIRGKDELVGRFRECDEALGRDILILSQQYETTSERVDVYRSLCSRGLILLGKNGDELE</sequence>
<protein>
    <recommendedName>
        <fullName evidence="6">50S ribosome-binding GTPase</fullName>
    </recommendedName>
</protein>
<feature type="transmembrane region" description="Helical" evidence="1">
    <location>
        <begin position="1166"/>
        <end position="1188"/>
    </location>
</feature>
<keyword evidence="1" id="KW-1133">Transmembrane helix</keyword>
<evidence type="ECO:0000259" key="2">
    <source>
        <dbReference type="Pfam" id="PF01926"/>
    </source>
</evidence>
<feature type="transmembrane region" description="Helical" evidence="1">
    <location>
        <begin position="500"/>
        <end position="521"/>
    </location>
</feature>
<evidence type="ECO:0000259" key="3">
    <source>
        <dbReference type="Pfam" id="PF18709"/>
    </source>
</evidence>
<gene>
    <name evidence="4" type="ORF">EAH74_28295</name>
</gene>
<evidence type="ECO:0000256" key="1">
    <source>
        <dbReference type="SAM" id="Phobius"/>
    </source>
</evidence>
<proteinExistence type="predicted"/>
<dbReference type="PANTHER" id="PTHR42714:SF6">
    <property type="entry name" value="TRANSLATION INITIATION FACTOR IF-2"/>
    <property type="match status" value="1"/>
</dbReference>
<dbReference type="GO" id="GO:0005737">
    <property type="term" value="C:cytoplasm"/>
    <property type="evidence" value="ECO:0007669"/>
    <property type="project" value="TreeGrafter"/>
</dbReference>
<organism evidence="4 5">
    <name type="scientific">Pseudomonas mandelii</name>
    <dbReference type="NCBI Taxonomy" id="75612"/>
    <lineage>
        <taxon>Bacteria</taxon>
        <taxon>Pseudomonadati</taxon>
        <taxon>Pseudomonadota</taxon>
        <taxon>Gammaproteobacteria</taxon>
        <taxon>Pseudomonadales</taxon>
        <taxon>Pseudomonadaceae</taxon>
        <taxon>Pseudomonas</taxon>
    </lineage>
</organism>
<dbReference type="EMBL" id="RCZA01000014">
    <property type="protein sequence ID" value="TPG77213.1"/>
    <property type="molecule type" value="Genomic_DNA"/>
</dbReference>
<dbReference type="InterPro" id="IPR006073">
    <property type="entry name" value="GTP-bd"/>
</dbReference>
<dbReference type="GO" id="GO:0005525">
    <property type="term" value="F:GTP binding"/>
    <property type="evidence" value="ECO:0007669"/>
    <property type="project" value="InterPro"/>
</dbReference>